<dbReference type="InterPro" id="IPR020845">
    <property type="entry name" value="AMP-binding_CS"/>
</dbReference>
<evidence type="ECO:0000256" key="1">
    <source>
        <dbReference type="ARBA" id="ARBA00004275"/>
    </source>
</evidence>
<keyword evidence="3" id="KW-0436">Ligase</keyword>
<evidence type="ECO:0000256" key="2">
    <source>
        <dbReference type="ARBA" id="ARBA00006432"/>
    </source>
</evidence>
<comment type="caution">
    <text evidence="6">The sequence shown here is derived from an EMBL/GenBank/DDBJ whole genome shotgun (WGS) entry which is preliminary data.</text>
</comment>
<dbReference type="PROSITE" id="PS00455">
    <property type="entry name" value="AMP_BINDING"/>
    <property type="match status" value="1"/>
</dbReference>
<accession>A0A922A146</accession>
<evidence type="ECO:0000313" key="7">
    <source>
        <dbReference type="Proteomes" id="UP000791440"/>
    </source>
</evidence>
<sequence>MLRKKNYVYGDESMQLHAHVHFGKEMLDNMMKYRDIVALINAETGEQLTYGELAQQVIDIALSLTHLGVKKGDVISICSEKRFEVMATMLGITCAGATYSPTDPTYGPTPLLHRLKISKPKVMFCSAHGYDDHKATFEKAGSIETYILYDTERRDGTISFNQFLTKTATYEEFFPTPVDGWVDRHSIIFSSGTTGLPKGVPMTHANVLIFSKYLSNETLLGMAILNTREWYYTYGMMHTLSCMRGGATIVFPTKHEESDYLEVIQKYKTPLLQISPSNATQFSKSQIIEKYDVSSVQYVLCSSTPIMGEQINALKHVFTNLRDVVQLYGTTEAGVPCSTMNAPKGSKPGSVGVISPSYIIKVVDLHTRSPLGPNERGEICVKSPAVLREYICANTTDYMDKEGFFKTGDVGYYDDDKYFYVVNRIKELIKFNDISVSIGTSW</sequence>
<comment type="subcellular location">
    <subcellularLocation>
        <location evidence="1">Peroxisome</location>
    </subcellularLocation>
</comment>
<evidence type="ECO:0000259" key="5">
    <source>
        <dbReference type="Pfam" id="PF00501"/>
    </source>
</evidence>
<evidence type="ECO:0000256" key="4">
    <source>
        <dbReference type="ARBA" id="ARBA00023140"/>
    </source>
</evidence>
<comment type="similarity">
    <text evidence="2">Belongs to the ATP-dependent AMP-binding enzyme family.</text>
</comment>
<proteinExistence type="inferred from homology"/>
<evidence type="ECO:0000256" key="3">
    <source>
        <dbReference type="ARBA" id="ARBA00022598"/>
    </source>
</evidence>
<dbReference type="PANTHER" id="PTHR24096">
    <property type="entry name" value="LONG-CHAIN-FATTY-ACID--COA LIGASE"/>
    <property type="match status" value="1"/>
</dbReference>
<dbReference type="Pfam" id="PF00501">
    <property type="entry name" value="AMP-binding"/>
    <property type="match status" value="1"/>
</dbReference>
<feature type="domain" description="AMP-dependent synthetase/ligase" evidence="5">
    <location>
        <begin position="31"/>
        <end position="390"/>
    </location>
</feature>
<dbReference type="Proteomes" id="UP000791440">
    <property type="component" value="Unassembled WGS sequence"/>
</dbReference>
<dbReference type="GO" id="GO:0016405">
    <property type="term" value="F:CoA-ligase activity"/>
    <property type="evidence" value="ECO:0007669"/>
    <property type="project" value="TreeGrafter"/>
</dbReference>
<organism evidence="6 7">
    <name type="scientific">Manduca sexta</name>
    <name type="common">Tobacco hawkmoth</name>
    <name type="synonym">Tobacco hornworm</name>
    <dbReference type="NCBI Taxonomy" id="7130"/>
    <lineage>
        <taxon>Eukaryota</taxon>
        <taxon>Metazoa</taxon>
        <taxon>Ecdysozoa</taxon>
        <taxon>Arthropoda</taxon>
        <taxon>Hexapoda</taxon>
        <taxon>Insecta</taxon>
        <taxon>Pterygota</taxon>
        <taxon>Neoptera</taxon>
        <taxon>Endopterygota</taxon>
        <taxon>Lepidoptera</taxon>
        <taxon>Glossata</taxon>
        <taxon>Ditrysia</taxon>
        <taxon>Bombycoidea</taxon>
        <taxon>Sphingidae</taxon>
        <taxon>Sphinginae</taxon>
        <taxon>Sphingini</taxon>
        <taxon>Manduca</taxon>
    </lineage>
</organism>
<dbReference type="InterPro" id="IPR000873">
    <property type="entry name" value="AMP-dep_synth/lig_dom"/>
</dbReference>
<dbReference type="EMBL" id="JH669926">
    <property type="protein sequence ID" value="KAG6465865.1"/>
    <property type="molecule type" value="Genomic_DNA"/>
</dbReference>
<reference evidence="6" key="1">
    <citation type="journal article" date="2016" name="Insect Biochem. Mol. Biol.">
        <title>Multifaceted biological insights from a draft genome sequence of the tobacco hornworm moth, Manduca sexta.</title>
        <authorList>
            <person name="Kanost M.R."/>
            <person name="Arrese E.L."/>
            <person name="Cao X."/>
            <person name="Chen Y.R."/>
            <person name="Chellapilla S."/>
            <person name="Goldsmith M.R."/>
            <person name="Grosse-Wilde E."/>
            <person name="Heckel D.G."/>
            <person name="Herndon N."/>
            <person name="Jiang H."/>
            <person name="Papanicolaou A."/>
            <person name="Qu J."/>
            <person name="Soulages J.L."/>
            <person name="Vogel H."/>
            <person name="Walters J."/>
            <person name="Waterhouse R.M."/>
            <person name="Ahn S.J."/>
            <person name="Almeida F.C."/>
            <person name="An C."/>
            <person name="Aqrawi P."/>
            <person name="Bretschneider A."/>
            <person name="Bryant W.B."/>
            <person name="Bucks S."/>
            <person name="Chao H."/>
            <person name="Chevignon G."/>
            <person name="Christen J.M."/>
            <person name="Clarke D.F."/>
            <person name="Dittmer N.T."/>
            <person name="Ferguson L.C.F."/>
            <person name="Garavelou S."/>
            <person name="Gordon K.H.J."/>
            <person name="Gunaratna R.T."/>
            <person name="Han Y."/>
            <person name="Hauser F."/>
            <person name="He Y."/>
            <person name="Heidel-Fischer H."/>
            <person name="Hirsh A."/>
            <person name="Hu Y."/>
            <person name="Jiang H."/>
            <person name="Kalra D."/>
            <person name="Klinner C."/>
            <person name="Konig C."/>
            <person name="Kovar C."/>
            <person name="Kroll A.R."/>
            <person name="Kuwar S.S."/>
            <person name="Lee S.L."/>
            <person name="Lehman R."/>
            <person name="Li K."/>
            <person name="Li Z."/>
            <person name="Liang H."/>
            <person name="Lovelace S."/>
            <person name="Lu Z."/>
            <person name="Mansfield J.H."/>
            <person name="McCulloch K.J."/>
            <person name="Mathew T."/>
            <person name="Morton B."/>
            <person name="Muzny D.M."/>
            <person name="Neunemann D."/>
            <person name="Ongeri F."/>
            <person name="Pauchet Y."/>
            <person name="Pu L.L."/>
            <person name="Pyrousis I."/>
            <person name="Rao X.J."/>
            <person name="Redding A."/>
            <person name="Roesel C."/>
            <person name="Sanchez-Gracia A."/>
            <person name="Schaack S."/>
            <person name="Shukla A."/>
            <person name="Tetreau G."/>
            <person name="Wang Y."/>
            <person name="Xiong G.H."/>
            <person name="Traut W."/>
            <person name="Walsh T.K."/>
            <person name="Worley K.C."/>
            <person name="Wu D."/>
            <person name="Wu W."/>
            <person name="Wu Y.Q."/>
            <person name="Zhang X."/>
            <person name="Zou Z."/>
            <person name="Zucker H."/>
            <person name="Briscoe A.D."/>
            <person name="Burmester T."/>
            <person name="Clem R.J."/>
            <person name="Feyereisen R."/>
            <person name="Grimmelikhuijzen C.J.P."/>
            <person name="Hamodrakas S.J."/>
            <person name="Hansson B.S."/>
            <person name="Huguet E."/>
            <person name="Jermiin L.S."/>
            <person name="Lan Q."/>
            <person name="Lehman H.K."/>
            <person name="Lorenzen M."/>
            <person name="Merzendorfer H."/>
            <person name="Michalopoulos I."/>
            <person name="Morton D.B."/>
            <person name="Muthukrishnan S."/>
            <person name="Oakeshott J.G."/>
            <person name="Palmer W."/>
            <person name="Park Y."/>
            <person name="Passarelli A.L."/>
            <person name="Rozas J."/>
            <person name="Schwartz L.M."/>
            <person name="Smith W."/>
            <person name="Southgate A."/>
            <person name="Vilcinskas A."/>
            <person name="Vogt R."/>
            <person name="Wang P."/>
            <person name="Werren J."/>
            <person name="Yu X.Q."/>
            <person name="Zhou J.J."/>
            <person name="Brown S.J."/>
            <person name="Scherer S.E."/>
            <person name="Richards S."/>
            <person name="Blissard G.W."/>
        </authorList>
    </citation>
    <scope>NUCLEOTIDE SEQUENCE</scope>
</reference>
<dbReference type="PANTHER" id="PTHR24096:SF149">
    <property type="entry name" value="AMP-BINDING DOMAIN-CONTAINING PROTEIN-RELATED"/>
    <property type="match status" value="1"/>
</dbReference>
<gene>
    <name evidence="6" type="ORF">O3G_MSEX015450</name>
</gene>
<protein>
    <recommendedName>
        <fullName evidence="5">AMP-dependent synthetase/ligase domain-containing protein</fullName>
    </recommendedName>
</protein>
<dbReference type="AlphaFoldDB" id="A0A922A146"/>
<evidence type="ECO:0000313" key="6">
    <source>
        <dbReference type="EMBL" id="KAG6465865.1"/>
    </source>
</evidence>
<keyword evidence="7" id="KW-1185">Reference proteome</keyword>
<name>A0A922A146_MANSE</name>
<reference evidence="6" key="2">
    <citation type="submission" date="2020-12" db="EMBL/GenBank/DDBJ databases">
        <authorList>
            <person name="Kanost M."/>
        </authorList>
    </citation>
    <scope>NUCLEOTIDE SEQUENCE</scope>
</reference>
<keyword evidence="4" id="KW-0576">Peroxisome</keyword>
<dbReference type="GO" id="GO:0005777">
    <property type="term" value="C:peroxisome"/>
    <property type="evidence" value="ECO:0007669"/>
    <property type="project" value="UniProtKB-SubCell"/>
</dbReference>